<sequence>DYIDSVLSEDGKNNVSELLETQTGVLSILNEHKKTKQGIQAAAKLAKVRPPDKTIADLETGNHNAAAKVSAEIFSLMALLKEDVCAVKEQVLDQMYVLKKDTNKLQ</sequence>
<protein>
    <submittedName>
        <fullName evidence="1">Uncharacterized protein</fullName>
    </submittedName>
</protein>
<gene>
    <name evidence="1" type="ORF">KI387_006287</name>
</gene>
<feature type="non-terminal residue" evidence="1">
    <location>
        <position position="1"/>
    </location>
</feature>
<feature type="non-terminal residue" evidence="1">
    <location>
        <position position="106"/>
    </location>
</feature>
<dbReference type="Proteomes" id="UP000824469">
    <property type="component" value="Unassembled WGS sequence"/>
</dbReference>
<dbReference type="AlphaFoldDB" id="A0AA38GMD4"/>
<accession>A0AA38GMD4</accession>
<keyword evidence="2" id="KW-1185">Reference proteome</keyword>
<dbReference type="EMBL" id="JAHRHJ020000002">
    <property type="protein sequence ID" value="KAH9326109.1"/>
    <property type="molecule type" value="Genomic_DNA"/>
</dbReference>
<organism evidence="1 2">
    <name type="scientific">Taxus chinensis</name>
    <name type="common">Chinese yew</name>
    <name type="synonym">Taxus wallichiana var. chinensis</name>
    <dbReference type="NCBI Taxonomy" id="29808"/>
    <lineage>
        <taxon>Eukaryota</taxon>
        <taxon>Viridiplantae</taxon>
        <taxon>Streptophyta</taxon>
        <taxon>Embryophyta</taxon>
        <taxon>Tracheophyta</taxon>
        <taxon>Spermatophyta</taxon>
        <taxon>Pinopsida</taxon>
        <taxon>Pinidae</taxon>
        <taxon>Conifers II</taxon>
        <taxon>Cupressales</taxon>
        <taxon>Taxaceae</taxon>
        <taxon>Taxus</taxon>
    </lineage>
</organism>
<name>A0AA38GMD4_TAXCH</name>
<reference evidence="1 2" key="1">
    <citation type="journal article" date="2021" name="Nat. Plants">
        <title>The Taxus genome provides insights into paclitaxel biosynthesis.</title>
        <authorList>
            <person name="Xiong X."/>
            <person name="Gou J."/>
            <person name="Liao Q."/>
            <person name="Li Y."/>
            <person name="Zhou Q."/>
            <person name="Bi G."/>
            <person name="Li C."/>
            <person name="Du R."/>
            <person name="Wang X."/>
            <person name="Sun T."/>
            <person name="Guo L."/>
            <person name="Liang H."/>
            <person name="Lu P."/>
            <person name="Wu Y."/>
            <person name="Zhang Z."/>
            <person name="Ro D.K."/>
            <person name="Shang Y."/>
            <person name="Huang S."/>
            <person name="Yan J."/>
        </authorList>
    </citation>
    <scope>NUCLEOTIDE SEQUENCE [LARGE SCALE GENOMIC DNA]</scope>
    <source>
        <strain evidence="1">Ta-2019</strain>
    </source>
</reference>
<evidence type="ECO:0000313" key="1">
    <source>
        <dbReference type="EMBL" id="KAH9326109.1"/>
    </source>
</evidence>
<comment type="caution">
    <text evidence="1">The sequence shown here is derived from an EMBL/GenBank/DDBJ whole genome shotgun (WGS) entry which is preliminary data.</text>
</comment>
<proteinExistence type="predicted"/>
<evidence type="ECO:0000313" key="2">
    <source>
        <dbReference type="Proteomes" id="UP000824469"/>
    </source>
</evidence>